<feature type="domain" description="PNPLA" evidence="4">
    <location>
        <begin position="6"/>
        <end position="210"/>
    </location>
</feature>
<sequence length="352" mass="38363">MAHFILTIDGGGIRGIVPAMILAALEKTLKAIGKNDALHQCFDLIAGTSTGAIIAAGLTCPNPHNAKKPAASPEALVKLYLEDGPKIFEETIIDKLRSGFGLGEERYSADFLETRLKDMLGTKYRISDALTKVLITAYDIKNRAAVFITNADNENANFLFWQAVRGSSAAPTYFEPALVEDLSSLKDGTTTSLPLIDGGTFANDPTMAAYIEARKKSWPDEDLTILSIGTGHQNREIPYQQAKKWGAWGWIDPSNDTPIISILMQGQASTTSYQMNKLLNPKGTRFMNGATEVTSANASTLRYFRINGPLAKASDSLDDTSPGNLRELSLFAEKLIRDFQPTLDEIAKRLAN</sequence>
<dbReference type="EMBL" id="JAUOZU010000005">
    <property type="protein sequence ID" value="MDO6963470.1"/>
    <property type="molecule type" value="Genomic_DNA"/>
</dbReference>
<comment type="caution">
    <text evidence="5">The sequence shown here is derived from an EMBL/GenBank/DDBJ whole genome shotgun (WGS) entry which is preliminary data.</text>
</comment>
<keyword evidence="3" id="KW-0378">Hydrolase</keyword>
<name>A0ABT8YIG7_9HYPH</name>
<feature type="short sequence motif" description="GXSXG" evidence="3">
    <location>
        <begin position="47"/>
        <end position="51"/>
    </location>
</feature>
<feature type="short sequence motif" description="GXGXXG" evidence="3">
    <location>
        <begin position="10"/>
        <end position="15"/>
    </location>
</feature>
<evidence type="ECO:0000259" key="4">
    <source>
        <dbReference type="PROSITE" id="PS51635"/>
    </source>
</evidence>
<reference evidence="5" key="2">
    <citation type="submission" date="2023-07" db="EMBL/GenBank/DDBJ databases">
        <authorList>
            <person name="Shen H."/>
        </authorList>
    </citation>
    <scope>NUCLEOTIDE SEQUENCE</scope>
    <source>
        <strain evidence="5">TNR-22</strain>
    </source>
</reference>
<dbReference type="PANTHER" id="PTHR32176">
    <property type="entry name" value="XYLOSE ISOMERASE"/>
    <property type="match status" value="1"/>
</dbReference>
<feature type="active site" description="Proton acceptor" evidence="3">
    <location>
        <position position="197"/>
    </location>
</feature>
<dbReference type="PROSITE" id="PS51635">
    <property type="entry name" value="PNPLA"/>
    <property type="match status" value="1"/>
</dbReference>
<dbReference type="PANTHER" id="PTHR32176:SF92">
    <property type="entry name" value="XYLOSE ISOMERASE"/>
    <property type="match status" value="1"/>
</dbReference>
<dbReference type="RefSeq" id="WP_304375377.1">
    <property type="nucleotide sequence ID" value="NZ_JAUOZU010000005.1"/>
</dbReference>
<reference evidence="5" key="1">
    <citation type="journal article" date="2015" name="Int. J. Syst. Evol. Microbiol.">
        <title>Rhizobium alvei sp. nov., isolated from a freshwater river.</title>
        <authorList>
            <person name="Sheu S.Y."/>
            <person name="Huang H.W."/>
            <person name="Young C.C."/>
            <person name="Chen W.M."/>
        </authorList>
    </citation>
    <scope>NUCLEOTIDE SEQUENCE</scope>
    <source>
        <strain evidence="5">TNR-22</strain>
    </source>
</reference>
<evidence type="ECO:0000256" key="1">
    <source>
        <dbReference type="ARBA" id="ARBA00010240"/>
    </source>
</evidence>
<dbReference type="Pfam" id="PF01734">
    <property type="entry name" value="Patatin"/>
    <property type="match status" value="1"/>
</dbReference>
<evidence type="ECO:0000313" key="6">
    <source>
        <dbReference type="Proteomes" id="UP001174932"/>
    </source>
</evidence>
<keyword evidence="6" id="KW-1185">Reference proteome</keyword>
<evidence type="ECO:0000256" key="2">
    <source>
        <dbReference type="ARBA" id="ARBA00023098"/>
    </source>
</evidence>
<comment type="similarity">
    <text evidence="1">Belongs to the patatin family.</text>
</comment>
<keyword evidence="2 3" id="KW-0443">Lipid metabolism</keyword>
<accession>A0ABT8YIG7</accession>
<protein>
    <submittedName>
        <fullName evidence="5">Patatin-like phospholipase family protein</fullName>
    </submittedName>
</protein>
<gene>
    <name evidence="5" type="ORF">Q4481_05840</name>
</gene>
<keyword evidence="3" id="KW-0442">Lipid degradation</keyword>
<dbReference type="InterPro" id="IPR016035">
    <property type="entry name" value="Acyl_Trfase/lysoPLipase"/>
</dbReference>
<evidence type="ECO:0000313" key="5">
    <source>
        <dbReference type="EMBL" id="MDO6963470.1"/>
    </source>
</evidence>
<dbReference type="Proteomes" id="UP001174932">
    <property type="component" value="Unassembled WGS sequence"/>
</dbReference>
<evidence type="ECO:0000256" key="3">
    <source>
        <dbReference type="PROSITE-ProRule" id="PRU01161"/>
    </source>
</evidence>
<dbReference type="InterPro" id="IPR002641">
    <property type="entry name" value="PNPLA_dom"/>
</dbReference>
<feature type="short sequence motif" description="DGA/G" evidence="3">
    <location>
        <begin position="197"/>
        <end position="199"/>
    </location>
</feature>
<feature type="active site" description="Nucleophile" evidence="3">
    <location>
        <position position="49"/>
    </location>
</feature>
<dbReference type="SUPFAM" id="SSF52151">
    <property type="entry name" value="FabD/lysophospholipase-like"/>
    <property type="match status" value="1"/>
</dbReference>
<organism evidence="5 6">
    <name type="scientific">Rhizobium alvei</name>
    <dbReference type="NCBI Taxonomy" id="1132659"/>
    <lineage>
        <taxon>Bacteria</taxon>
        <taxon>Pseudomonadati</taxon>
        <taxon>Pseudomonadota</taxon>
        <taxon>Alphaproteobacteria</taxon>
        <taxon>Hyphomicrobiales</taxon>
        <taxon>Rhizobiaceae</taxon>
        <taxon>Rhizobium/Agrobacterium group</taxon>
        <taxon>Rhizobium</taxon>
    </lineage>
</organism>
<proteinExistence type="inferred from homology"/>
<dbReference type="Gene3D" id="3.40.1090.10">
    <property type="entry name" value="Cytosolic phospholipase A2 catalytic domain"/>
    <property type="match status" value="1"/>
</dbReference>